<accession>A0A2T4Q1Y2</accession>
<dbReference type="InterPro" id="IPR026359">
    <property type="entry name" value="SasC/FmtB_aggreg_dom"/>
</dbReference>
<keyword evidence="5" id="KW-0206">Cytoskeleton</keyword>
<feature type="domain" description="DUF1542" evidence="11">
    <location>
        <begin position="727"/>
        <end position="800"/>
    </location>
</feature>
<feature type="domain" description="DUF1542" evidence="11">
    <location>
        <begin position="1727"/>
        <end position="1802"/>
    </location>
</feature>
<feature type="coiled-coil region" evidence="6">
    <location>
        <begin position="1508"/>
        <end position="1550"/>
    </location>
</feature>
<feature type="chain" id="PRO_5015594720" evidence="9">
    <location>
        <begin position="40"/>
        <end position="2191"/>
    </location>
</feature>
<feature type="domain" description="DUF1542" evidence="11">
    <location>
        <begin position="1342"/>
        <end position="1417"/>
    </location>
</feature>
<feature type="domain" description="DUF1542" evidence="11">
    <location>
        <begin position="1265"/>
        <end position="1340"/>
    </location>
</feature>
<evidence type="ECO:0000259" key="11">
    <source>
        <dbReference type="Pfam" id="PF07564"/>
    </source>
</evidence>
<feature type="coiled-coil region" evidence="6">
    <location>
        <begin position="1292"/>
        <end position="1319"/>
    </location>
</feature>
<feature type="compositionally biased region" description="Low complexity" evidence="7">
    <location>
        <begin position="198"/>
        <end position="207"/>
    </location>
</feature>
<dbReference type="Proteomes" id="UP000240717">
    <property type="component" value="Unassembled WGS sequence"/>
</dbReference>
<evidence type="ECO:0000256" key="7">
    <source>
        <dbReference type="SAM" id="MobiDB-lite"/>
    </source>
</evidence>
<feature type="coiled-coil region" evidence="6">
    <location>
        <begin position="1215"/>
        <end position="1242"/>
    </location>
</feature>
<feature type="domain" description="DUF1542" evidence="11">
    <location>
        <begin position="804"/>
        <end position="877"/>
    </location>
</feature>
<feature type="domain" description="DUF1542" evidence="11">
    <location>
        <begin position="1188"/>
        <end position="1263"/>
    </location>
</feature>
<evidence type="ECO:0000256" key="2">
    <source>
        <dbReference type="ARBA" id="ARBA00022490"/>
    </source>
</evidence>
<evidence type="ECO:0000256" key="3">
    <source>
        <dbReference type="ARBA" id="ARBA00022729"/>
    </source>
</evidence>
<evidence type="ECO:0000256" key="1">
    <source>
        <dbReference type="ARBA" id="ARBA00004245"/>
    </source>
</evidence>
<feature type="coiled-coil region" evidence="6">
    <location>
        <begin position="2040"/>
        <end position="2089"/>
    </location>
</feature>
<dbReference type="Pfam" id="PF04650">
    <property type="entry name" value="YSIRK_signal"/>
    <property type="match status" value="1"/>
</dbReference>
<proteinExistence type="predicted"/>
<feature type="transmembrane region" description="Helical" evidence="8">
    <location>
        <begin position="2164"/>
        <end position="2184"/>
    </location>
</feature>
<name>A0A2T4Q1Y2_STAWA</name>
<keyword evidence="3 9" id="KW-0732">Signal</keyword>
<feature type="domain" description="DUF1542" evidence="11">
    <location>
        <begin position="957"/>
        <end position="1033"/>
    </location>
</feature>
<feature type="domain" description="DUF1542" evidence="11">
    <location>
        <begin position="652"/>
        <end position="723"/>
    </location>
</feature>
<keyword evidence="6" id="KW-0175">Coiled coil</keyword>
<dbReference type="PANTHER" id="PTHR47970">
    <property type="entry name" value="KINESIN-LIKE PROTEIN KIF11"/>
    <property type="match status" value="1"/>
</dbReference>
<dbReference type="STRING" id="1194526.A284_04995"/>
<feature type="domain" description="DUF1542" evidence="11">
    <location>
        <begin position="1804"/>
        <end position="1879"/>
    </location>
</feature>
<dbReference type="NCBIfam" id="TIGR04263">
    <property type="entry name" value="SasC_Mrp_aggreg"/>
    <property type="match status" value="1"/>
</dbReference>
<dbReference type="NCBIfam" id="TIGR01168">
    <property type="entry name" value="YSIRK_signal"/>
    <property type="match status" value="1"/>
</dbReference>
<feature type="domain" description="DUF1542" evidence="11">
    <location>
        <begin position="2035"/>
        <end position="2109"/>
    </location>
</feature>
<dbReference type="RefSeq" id="WP_107532495.1">
    <property type="nucleotide sequence ID" value="NZ_PZEV01000009.1"/>
</dbReference>
<dbReference type="GO" id="GO:0072686">
    <property type="term" value="C:mitotic spindle"/>
    <property type="evidence" value="ECO:0007669"/>
    <property type="project" value="TreeGrafter"/>
</dbReference>
<evidence type="ECO:0000256" key="9">
    <source>
        <dbReference type="SAM" id="SignalP"/>
    </source>
</evidence>
<dbReference type="GO" id="GO:0051231">
    <property type="term" value="P:spindle elongation"/>
    <property type="evidence" value="ECO:0007669"/>
    <property type="project" value="TreeGrafter"/>
</dbReference>
<feature type="domain" description="DUF1542" evidence="11">
    <location>
        <begin position="1034"/>
        <end position="1110"/>
    </location>
</feature>
<organism evidence="12 13">
    <name type="scientific">Staphylococcus warneri</name>
    <dbReference type="NCBI Taxonomy" id="1292"/>
    <lineage>
        <taxon>Bacteria</taxon>
        <taxon>Bacillati</taxon>
        <taxon>Bacillota</taxon>
        <taxon>Bacilli</taxon>
        <taxon>Bacillales</taxon>
        <taxon>Staphylococcaceae</taxon>
        <taxon>Staphylococcus</taxon>
    </lineage>
</organism>
<dbReference type="Pfam" id="PF07564">
    <property type="entry name" value="DUF1542"/>
    <property type="match status" value="19"/>
</dbReference>
<comment type="caution">
    <text evidence="12">The sequence shown here is derived from an EMBL/GenBank/DDBJ whole genome shotgun (WGS) entry which is preliminary data.</text>
</comment>
<feature type="domain" description="DUF1542" evidence="11">
    <location>
        <begin position="1573"/>
        <end position="1648"/>
    </location>
</feature>
<evidence type="ECO:0000313" key="12">
    <source>
        <dbReference type="EMBL" id="PTI51728.1"/>
    </source>
</evidence>
<feature type="domain" description="DUF1542" evidence="11">
    <location>
        <begin position="1419"/>
        <end position="1493"/>
    </location>
</feature>
<feature type="domain" description="DUF1542" evidence="11">
    <location>
        <begin position="1650"/>
        <end position="1725"/>
    </location>
</feature>
<dbReference type="PANTHER" id="PTHR47970:SF12">
    <property type="entry name" value="KINESIN FAMILY MEMBER 11"/>
    <property type="match status" value="1"/>
</dbReference>
<feature type="coiled-coil region" evidence="6">
    <location>
        <begin position="1428"/>
        <end position="1473"/>
    </location>
</feature>
<feature type="domain" description="DUF1542" evidence="11">
    <location>
        <begin position="1958"/>
        <end position="2032"/>
    </location>
</feature>
<keyword evidence="8" id="KW-1133">Transmembrane helix</keyword>
<keyword evidence="8" id="KW-0472">Membrane</keyword>
<feature type="domain" description="DUF1542" evidence="11">
    <location>
        <begin position="1111"/>
        <end position="1186"/>
    </location>
</feature>
<reference evidence="12 13" key="1">
    <citation type="journal article" date="2016" name="Front. Microbiol.">
        <title>Comprehensive Phylogenetic Analysis of Bovine Non-aureus Staphylococci Species Based on Whole-Genome Sequencing.</title>
        <authorList>
            <person name="Naushad S."/>
            <person name="Barkema H.W."/>
            <person name="Luby C."/>
            <person name="Condas L.A."/>
            <person name="Nobrega D.B."/>
            <person name="Carson D.A."/>
            <person name="De Buck J."/>
        </authorList>
    </citation>
    <scope>NUCLEOTIDE SEQUENCE [LARGE SCALE GENOMIC DNA]</scope>
    <source>
        <strain evidence="12 13">SNUC 2993</strain>
    </source>
</reference>
<feature type="coiled-coil region" evidence="6">
    <location>
        <begin position="1827"/>
        <end position="1858"/>
    </location>
</feature>
<feature type="domain" description="DUF1542" evidence="11">
    <location>
        <begin position="880"/>
        <end position="955"/>
    </location>
</feature>
<evidence type="ECO:0000256" key="8">
    <source>
        <dbReference type="SAM" id="Phobius"/>
    </source>
</evidence>
<evidence type="ECO:0000259" key="10">
    <source>
        <dbReference type="Pfam" id="PF04650"/>
    </source>
</evidence>
<dbReference type="InterPro" id="IPR005877">
    <property type="entry name" value="YSIRK_signal_dom"/>
</dbReference>
<feature type="coiled-coil region" evidence="6">
    <location>
        <begin position="735"/>
        <end position="762"/>
    </location>
</feature>
<protein>
    <submittedName>
        <fullName evidence="12">Methicillin resistance protein FmtB</fullName>
    </submittedName>
</protein>
<dbReference type="InterPro" id="IPR011439">
    <property type="entry name" value="DUF1542"/>
</dbReference>
<feature type="coiled-coil region" evidence="6">
    <location>
        <begin position="1889"/>
        <end position="1935"/>
    </location>
</feature>
<feature type="domain" description="DUF1542" evidence="11">
    <location>
        <begin position="1881"/>
        <end position="1956"/>
    </location>
</feature>
<gene>
    <name evidence="12" type="ORF">BU085_04145</name>
</gene>
<evidence type="ECO:0000256" key="5">
    <source>
        <dbReference type="ARBA" id="ARBA00023212"/>
    </source>
</evidence>
<feature type="region of interest" description="Disordered" evidence="7">
    <location>
        <begin position="170"/>
        <end position="222"/>
    </location>
</feature>
<evidence type="ECO:0000256" key="6">
    <source>
        <dbReference type="SAM" id="Coils"/>
    </source>
</evidence>
<evidence type="ECO:0000256" key="4">
    <source>
        <dbReference type="ARBA" id="ARBA00023175"/>
    </source>
</evidence>
<feature type="coiled-coil region" evidence="6">
    <location>
        <begin position="1138"/>
        <end position="1165"/>
    </location>
</feature>
<dbReference type="InterPro" id="IPR047149">
    <property type="entry name" value="KIF11-like"/>
</dbReference>
<keyword evidence="2" id="KW-0963">Cytoplasm</keyword>
<feature type="signal peptide" evidence="9">
    <location>
        <begin position="1"/>
        <end position="39"/>
    </location>
</feature>
<evidence type="ECO:0000313" key="13">
    <source>
        <dbReference type="Proteomes" id="UP000240717"/>
    </source>
</evidence>
<feature type="domain" description="DUF1542" evidence="11">
    <location>
        <begin position="1496"/>
        <end position="1571"/>
    </location>
</feature>
<feature type="domain" description="YSIRK Gram-positive signal peptide" evidence="10">
    <location>
        <begin position="5"/>
        <end position="29"/>
    </location>
</feature>
<sequence>MNLFRKETFSIRKFKVGIFSTLIATVAFLSSPITHIAQADEVNSQPVNDVQKLQETTSNGQLDNNRELNNNQETLSEVGASDVSNQANSNNDSVNTNNQQTQIETIETTDNTVIQETQSPNNELNTTIESKTPIDNNTTVNHVKPASEHMSVKPKQQAEGKIQYMNAVIEPATKPKKRQRRDVNNTPTVAGGTGPQNGNGTPQNTNGEYSRDDATIDPNINNTGNNTLNYRFTFEDVGVKPSDNRNNPQVIVLNSLPGFNLINGGKVGVLNAVLERTQVFHPGDRNNKQAQGTVLALGRVEGNDPNNHGDFNGIEKDVTVNPNSEIIFDFNTMAAGNGKGGTNLVIKDANTDTVIGNGDIQAGDMLRLFKVPDNVSNIKIQLIPNNDIMGNVRRLEKNQDGYRYYDFIDNVGIRSGSHLYISGRNKENNVKNNTNFTVTTQITNNGKSGASMLPGAFEYSMQLPEGIEYVPNSITTSFPDGNGPNDVMNRLTENYDQGTRTLTFTSNGITSATPTQGEPTSLLANKTLNVTFNLRVNNVANPKEVTFSDAIKSKTYTQTYLNGEPPQSIVNGVPYQVNIVMNKDDLQAQYNWGVVPSDYTYASYQEYNRLKQQAQTILNEDRNHVPLNQQVSQATIDQLLQQMQHTLISRVDAARELGQKADDRSDEVDNVKDLTDDENDAYRGQITNLKNEALNHIDDQTTDDGVTREKEAGINKIEQVNIVPVIKPNARQTINEKANEQKQKIQQDRIATQEEKEAANAQVDNHVTTALNNINQAHTNNAVNEAKNNGVSDINSDVPENTYRANAITAINRAVAKQREQIDENHEATQEERNTALNELNQASEQAIQNINQGISNSDVDHAKDRGLDAILDISPIPVVKQAAREAIANNAQQKIADINANHEATLEEREAAIQLVNQTVTTANDNILKANTNNDVDMVKNNALNQIQAITPATIVKSNAKNALNQKAQEQHNIIFNNNEATVEEQQAAQLILDQALNTAIQNIDNADTNQQVTDAKNNGLHEIGNVQPSTQVKTDARNAVTNKANEAITNINATPGATREEKQEAVGRVNQLLNRAINDINTVNTTPMVEAIKNTALNDIGNVQPNVTKKQEAIGILNNNATAKKQNINQTPDATTEEKEAAITQVNQALNQAIEQVNQADTNAQVDQAQQNGDQNINQIQAHVVKKPEAINDINQQYNNKLAQINQTPDATIEEKNKAIQQLDQNKQQALEAINQAQTNQEVDQAKDHAIQNIDAVQVNVVTKPEARQALADAKTDQERKINTTPDATIEEKNVALQKLEQIFNQANEAINQAQTNQDVEDRRQQAIEQINMTLPETVVKNNARKNIEAEANQRDNVINSNGESTLEEKDAAKQLVAQAKNQALQNIDQAQTNQDVNNAVTNGNQEIQQIVPETIVKTNARQSLLNAINNKKQEALENKEATQDEKDAFINNLNNILNDLNQQITNDNTNQEVANTKDNGLEKINQTVFKPTVKQNARDALHQLVEHQQEIINQAKDATDEEKNNALDRLQNANNQLLADINSSDTNAQVNQIQSNSDAIIPNILPHIVVKENARSMINQTADNQDKVINGVKDATVEEKDAAINDVNTVVNKAKNDINRFTDDTEVENTKNKAINDIKQILPSTKVKTDARDDLNQTTETKMNALSLTPDATNEEINIAKALVEKLLNQALAQINQDKTTNQVNLTEQQGVQSINDVQVNVVKKNDARAAITNAEAIKNQLFNNNGEATTEEKDDAIQQLKTILQNALNALQSDQTNQQVDQTETQSIEDINNVKLNIVKKPEAINEIDQAFSKQDQVIKLTNEATTEEKELALQQLNQAVNQYTKEVSSAQTNQNVADVLSKALKDIEQIMPNIEVKPAAVKVLKELSSQIKTHINDTNEATQEEKNDAINQLEEALKNSIDTVDQSLTNAEVAKAKIEWEILIKSIKPIVKVKPEANEALTSIAQRVIQDFDRIIEATQEEKDEAIAKVHKELEIAKILVMKALTNEEVAQIKLKEVQLIEHIQPVIEVKPSAKDDINLVANEVKDKINQLKNVNPKAVKNALNRVEDILNEANALIKDAKTNDEVAQIVKETIEKLKAIQLPIAEPEVEVTLEKEIEPVVFCNTRDNKFFVEKEVKNTCNFKEESVQELPNTGITNYQHPIVPIMFTFGISIFVSSLKRRKKVS</sequence>
<keyword evidence="8" id="KW-0812">Transmembrane</keyword>
<feature type="coiled-coil region" evidence="6">
    <location>
        <begin position="812"/>
        <end position="846"/>
    </location>
</feature>
<comment type="subcellular location">
    <subcellularLocation>
        <location evidence="1">Cytoplasm</location>
        <location evidence="1">Cytoskeleton</location>
    </subcellularLocation>
</comment>
<dbReference type="GO" id="GO:0005876">
    <property type="term" value="C:spindle microtubule"/>
    <property type="evidence" value="ECO:0007669"/>
    <property type="project" value="TreeGrafter"/>
</dbReference>
<dbReference type="GO" id="GO:0008574">
    <property type="term" value="F:plus-end-directed microtubule motor activity"/>
    <property type="evidence" value="ECO:0007669"/>
    <property type="project" value="TreeGrafter"/>
</dbReference>
<keyword evidence="4" id="KW-0505">Motor protein</keyword>
<dbReference type="EMBL" id="PZEV01000009">
    <property type="protein sequence ID" value="PTI51728.1"/>
    <property type="molecule type" value="Genomic_DNA"/>
</dbReference>